<dbReference type="SMART" id="SM00179">
    <property type="entry name" value="EGF_CA"/>
    <property type="match status" value="2"/>
</dbReference>
<comment type="caution">
    <text evidence="25">Lacks conserved residue(s) required for the propagation of feature annotation.</text>
</comment>
<feature type="disulfide bond" evidence="25">
    <location>
        <begin position="86"/>
        <end position="95"/>
    </location>
</feature>
<dbReference type="Pfam" id="PF00051">
    <property type="entry name" value="Kringle"/>
    <property type="match status" value="1"/>
</dbReference>
<evidence type="ECO:0000256" key="18">
    <source>
        <dbReference type="ARBA" id="ARBA00023281"/>
    </source>
</evidence>
<feature type="domain" description="Peptidase S1" evidence="31">
    <location>
        <begin position="307"/>
        <end position="545"/>
    </location>
</feature>
<dbReference type="PROSITE" id="PS50070">
    <property type="entry name" value="KRINGLE_2"/>
    <property type="match status" value="1"/>
</dbReference>
<feature type="disulfide bond" evidence="27">
    <location>
        <begin position="13"/>
        <end position="39"/>
    </location>
</feature>
<feature type="domain" description="Fibronectin type-II" evidence="32">
    <location>
        <begin position="8"/>
        <end position="56"/>
    </location>
</feature>
<evidence type="ECO:0000256" key="15">
    <source>
        <dbReference type="ARBA" id="ARBA00023145"/>
    </source>
</evidence>
<dbReference type="RefSeq" id="XP_033783551.1">
    <property type="nucleotide sequence ID" value="XM_033927660.1"/>
</dbReference>
<dbReference type="PROSITE" id="PS00135">
    <property type="entry name" value="TRYPSIN_SER"/>
    <property type="match status" value="1"/>
</dbReference>
<keyword evidence="10" id="KW-0677">Repeat</keyword>
<dbReference type="InterPro" id="IPR038178">
    <property type="entry name" value="Kringle_sf"/>
</dbReference>
<evidence type="ECO:0000256" key="26">
    <source>
        <dbReference type="PROSITE-ProRule" id="PRU00121"/>
    </source>
</evidence>
<feature type="domain" description="EGF-like" evidence="29">
    <location>
        <begin position="139"/>
        <end position="175"/>
    </location>
</feature>
<dbReference type="Pfam" id="PF00008">
    <property type="entry name" value="EGF"/>
    <property type="match status" value="1"/>
</dbReference>
<dbReference type="GO" id="GO:0042730">
    <property type="term" value="P:fibrinolysis"/>
    <property type="evidence" value="ECO:0007669"/>
    <property type="project" value="UniProtKB-KW"/>
</dbReference>
<keyword evidence="7 28" id="KW-0645">Protease</keyword>
<feature type="active site" description="Charge relay system" evidence="24">
    <location>
        <position position="497"/>
    </location>
</feature>
<dbReference type="PANTHER" id="PTHR24264:SF46">
    <property type="entry name" value="COAGULATION FACTOR XII"/>
    <property type="match status" value="1"/>
</dbReference>
<dbReference type="Proteomes" id="UP000515159">
    <property type="component" value="Chromosome 18"/>
</dbReference>
<evidence type="ECO:0000256" key="11">
    <source>
        <dbReference type="ARBA" id="ARBA00022801"/>
    </source>
</evidence>
<evidence type="ECO:0000259" key="29">
    <source>
        <dbReference type="PROSITE" id="PS50026"/>
    </source>
</evidence>
<dbReference type="PROSITE" id="PS01253">
    <property type="entry name" value="FN1_1"/>
    <property type="match status" value="1"/>
</dbReference>
<dbReference type="GO" id="GO:0031638">
    <property type="term" value="P:zymogen activation"/>
    <property type="evidence" value="ECO:0007669"/>
    <property type="project" value="TreeGrafter"/>
</dbReference>
<dbReference type="SMART" id="SM00059">
    <property type="entry name" value="FN2"/>
    <property type="match status" value="1"/>
</dbReference>
<dbReference type="InterPro" id="IPR001314">
    <property type="entry name" value="Peptidase_S1A"/>
</dbReference>
<evidence type="ECO:0000313" key="34">
    <source>
        <dbReference type="RefSeq" id="XP_033783551.1"/>
    </source>
</evidence>
<dbReference type="OrthoDB" id="9925451at2759"/>
<dbReference type="KEGG" id="gsh:117351817"/>
<keyword evidence="5 25" id="KW-0245">EGF-like domain</keyword>
<dbReference type="PRINTS" id="PR00018">
    <property type="entry name" value="KRINGLE"/>
</dbReference>
<dbReference type="AlphaFoldDB" id="A0A6P8Q9J2"/>
<evidence type="ECO:0000256" key="1">
    <source>
        <dbReference type="ARBA" id="ARBA00004496"/>
    </source>
</evidence>
<keyword evidence="17" id="KW-0325">Glycoprotein</keyword>
<dbReference type="InterPro" id="IPR043504">
    <property type="entry name" value="Peptidase_S1_PA_chymotrypsin"/>
</dbReference>
<dbReference type="FunFam" id="2.10.10.10:FF:000003">
    <property type="entry name" value="binder of sperm protein homolog 1"/>
    <property type="match status" value="1"/>
</dbReference>
<dbReference type="GO" id="GO:0005615">
    <property type="term" value="C:extracellular space"/>
    <property type="evidence" value="ECO:0007669"/>
    <property type="project" value="TreeGrafter"/>
</dbReference>
<keyword evidence="11 28" id="KW-0378">Hydrolase</keyword>
<feature type="disulfide bond" evidence="25">
    <location>
        <begin position="165"/>
        <end position="174"/>
    </location>
</feature>
<dbReference type="PROSITE" id="PS50240">
    <property type="entry name" value="TRYPSIN_DOM"/>
    <property type="match status" value="1"/>
</dbReference>
<dbReference type="PROSITE" id="PS00021">
    <property type="entry name" value="KRINGLE_1"/>
    <property type="match status" value="1"/>
</dbReference>
<dbReference type="SUPFAM" id="SSF57196">
    <property type="entry name" value="EGF/Laminin"/>
    <property type="match status" value="1"/>
</dbReference>
<comment type="subcellular location">
    <subcellularLocation>
        <location evidence="1">Cytoplasm</location>
    </subcellularLocation>
    <subcellularLocation>
        <location evidence="2">Secreted</location>
    </subcellularLocation>
</comment>
<dbReference type="InterPro" id="IPR050127">
    <property type="entry name" value="Serine_Proteases_S1"/>
</dbReference>
<dbReference type="SMART" id="SM00130">
    <property type="entry name" value="KR"/>
    <property type="match status" value="1"/>
</dbReference>
<keyword evidence="33" id="KW-1185">Reference proteome</keyword>
<evidence type="ECO:0000256" key="27">
    <source>
        <dbReference type="PROSITE-ProRule" id="PRU00479"/>
    </source>
</evidence>
<dbReference type="InterPro" id="IPR018114">
    <property type="entry name" value="TRYPSIN_HIS"/>
</dbReference>
<evidence type="ECO:0000313" key="33">
    <source>
        <dbReference type="Proteomes" id="UP000515159"/>
    </source>
</evidence>
<dbReference type="CDD" id="cd00190">
    <property type="entry name" value="Tryp_SPc"/>
    <property type="match status" value="1"/>
</dbReference>
<dbReference type="FunFam" id="2.40.10.10:FF:000003">
    <property type="entry name" value="Transmembrane serine protease 3"/>
    <property type="match status" value="1"/>
</dbReference>
<evidence type="ECO:0000256" key="5">
    <source>
        <dbReference type="ARBA" id="ARBA00022536"/>
    </source>
</evidence>
<evidence type="ECO:0000256" key="20">
    <source>
        <dbReference type="ARBA" id="ARBA00037517"/>
    </source>
</evidence>
<dbReference type="Pfam" id="PF00040">
    <property type="entry name" value="fn2"/>
    <property type="match status" value="1"/>
</dbReference>
<evidence type="ECO:0000259" key="32">
    <source>
        <dbReference type="PROSITE" id="PS51092"/>
    </source>
</evidence>
<keyword evidence="12 28" id="KW-0720">Serine protease</keyword>
<evidence type="ECO:0000259" key="31">
    <source>
        <dbReference type="PROSITE" id="PS50240"/>
    </source>
</evidence>
<dbReference type="Gene3D" id="2.10.10.10">
    <property type="entry name" value="Fibronectin, type II, collagen-binding"/>
    <property type="match status" value="1"/>
</dbReference>
<dbReference type="PROSITE" id="PS00022">
    <property type="entry name" value="EGF_1"/>
    <property type="match status" value="2"/>
</dbReference>
<dbReference type="InterPro" id="IPR033116">
    <property type="entry name" value="TRYPSIN_SER"/>
</dbReference>
<keyword evidence="16 27" id="KW-1015">Disulfide bond</keyword>
<dbReference type="CDD" id="cd00054">
    <property type="entry name" value="EGF_CA"/>
    <property type="match status" value="1"/>
</dbReference>
<dbReference type="PIRSF" id="PIRSF001143">
    <property type="entry name" value="Factor_X"/>
    <property type="match status" value="1"/>
</dbReference>
<feature type="domain" description="EGF-like" evidence="29">
    <location>
        <begin position="60"/>
        <end position="96"/>
    </location>
</feature>
<evidence type="ECO:0000256" key="9">
    <source>
        <dbReference type="ARBA" id="ARBA00022729"/>
    </source>
</evidence>
<dbReference type="GO" id="GO:0004252">
    <property type="term" value="F:serine-type endopeptidase activity"/>
    <property type="evidence" value="ECO:0007669"/>
    <property type="project" value="UniProtKB-EC"/>
</dbReference>
<dbReference type="InterPro" id="IPR036943">
    <property type="entry name" value="FN_type2_sf"/>
</dbReference>
<gene>
    <name evidence="34" type="primary">F12</name>
</gene>
<dbReference type="PROSITE" id="PS00134">
    <property type="entry name" value="TRYPSIN_HIS"/>
    <property type="match status" value="1"/>
</dbReference>
<evidence type="ECO:0000256" key="10">
    <source>
        <dbReference type="ARBA" id="ARBA00022737"/>
    </source>
</evidence>
<dbReference type="FunCoup" id="A0A6P8Q9J2">
    <property type="interactions" value="141"/>
</dbReference>
<dbReference type="InterPro" id="IPR013806">
    <property type="entry name" value="Kringle-like"/>
</dbReference>
<organism evidence="33 34">
    <name type="scientific">Geotrypetes seraphini</name>
    <name type="common">Gaboon caecilian</name>
    <name type="synonym">Caecilia seraphini</name>
    <dbReference type="NCBI Taxonomy" id="260995"/>
    <lineage>
        <taxon>Eukaryota</taxon>
        <taxon>Metazoa</taxon>
        <taxon>Chordata</taxon>
        <taxon>Craniata</taxon>
        <taxon>Vertebrata</taxon>
        <taxon>Euteleostomi</taxon>
        <taxon>Amphibia</taxon>
        <taxon>Gymnophiona</taxon>
        <taxon>Geotrypetes</taxon>
    </lineage>
</organism>
<evidence type="ECO:0000256" key="23">
    <source>
        <dbReference type="ARBA" id="ARBA00042651"/>
    </source>
</evidence>
<dbReference type="GO" id="GO:0005509">
    <property type="term" value="F:calcium ion binding"/>
    <property type="evidence" value="ECO:0007669"/>
    <property type="project" value="InterPro"/>
</dbReference>
<accession>A0A6P8Q9J2</accession>
<evidence type="ECO:0000256" key="16">
    <source>
        <dbReference type="ARBA" id="ARBA00023157"/>
    </source>
</evidence>
<dbReference type="InterPro" id="IPR012224">
    <property type="entry name" value="Pept_S1A_FX"/>
</dbReference>
<dbReference type="PROSITE" id="PS00010">
    <property type="entry name" value="ASX_HYDROXYL"/>
    <property type="match status" value="1"/>
</dbReference>
<dbReference type="SMART" id="SM00020">
    <property type="entry name" value="Tryp_SPc"/>
    <property type="match status" value="1"/>
</dbReference>
<feature type="active site" description="Charge relay system" evidence="24">
    <location>
        <position position="395"/>
    </location>
</feature>
<dbReference type="EC" id="3.4.21.38" evidence="21"/>
<evidence type="ECO:0000256" key="4">
    <source>
        <dbReference type="ARBA" id="ARBA00022525"/>
    </source>
</evidence>
<dbReference type="PRINTS" id="PR00013">
    <property type="entry name" value="FNTYPEII"/>
</dbReference>
<dbReference type="CDD" id="cd00062">
    <property type="entry name" value="FN2"/>
    <property type="match status" value="1"/>
</dbReference>
<dbReference type="Gene3D" id="2.40.20.10">
    <property type="entry name" value="Plasminogen Kringle 4"/>
    <property type="match status" value="1"/>
</dbReference>
<keyword evidence="3" id="KW-0963">Cytoplasm</keyword>
<dbReference type="InterPro" id="IPR000742">
    <property type="entry name" value="EGF"/>
</dbReference>
<evidence type="ECO:0000259" key="30">
    <source>
        <dbReference type="PROSITE" id="PS50070"/>
    </source>
</evidence>
<evidence type="ECO:0000256" key="12">
    <source>
        <dbReference type="ARBA" id="ARBA00022825"/>
    </source>
</evidence>
<feature type="active site" description="Charge relay system" evidence="24">
    <location>
        <position position="346"/>
    </location>
</feature>
<evidence type="ECO:0000256" key="2">
    <source>
        <dbReference type="ARBA" id="ARBA00004613"/>
    </source>
</evidence>
<dbReference type="InParanoid" id="A0A6P8Q9J2"/>
<evidence type="ECO:0000256" key="8">
    <source>
        <dbReference type="ARBA" id="ARBA00022696"/>
    </source>
</evidence>
<reference evidence="34" key="1">
    <citation type="submission" date="2025-08" db="UniProtKB">
        <authorList>
            <consortium name="RefSeq"/>
        </authorList>
    </citation>
    <scope>IDENTIFICATION</scope>
</reference>
<dbReference type="InterPro" id="IPR001881">
    <property type="entry name" value="EGF-like_Ca-bd_dom"/>
</dbReference>
<dbReference type="SUPFAM" id="SSF57440">
    <property type="entry name" value="Kringle-like"/>
    <property type="match status" value="2"/>
</dbReference>
<keyword evidence="6 26" id="KW-0420">Kringle</keyword>
<dbReference type="InterPro" id="IPR000152">
    <property type="entry name" value="EGF-type_Asp/Asn_hydroxyl_site"/>
</dbReference>
<keyword evidence="9" id="KW-0732">Signal</keyword>
<evidence type="ECO:0000256" key="13">
    <source>
        <dbReference type="ARBA" id="ARBA00022837"/>
    </source>
</evidence>
<dbReference type="CDD" id="cd00108">
    <property type="entry name" value="KR"/>
    <property type="match status" value="1"/>
</dbReference>
<keyword evidence="15" id="KW-0865">Zymogen</keyword>
<evidence type="ECO:0000256" key="21">
    <source>
        <dbReference type="ARBA" id="ARBA00039013"/>
    </source>
</evidence>
<dbReference type="PROSITE" id="PS51092">
    <property type="entry name" value="FN2_2"/>
    <property type="match status" value="1"/>
</dbReference>
<feature type="disulfide bond" evidence="27">
    <location>
        <begin position="27"/>
        <end position="54"/>
    </location>
</feature>
<sequence>MRAKIVTQSGQLCHFPFQYNRKMHYTCIKKGKQRGQYWCALTENYDRDQLWEYCNEEMKVQDHCEKKPCRNGGTCENTLKNYHCVCPARYTGTQCQKEKCFDSLLLQYFEEGEQWLRFKSQTPEECHCTGKGAVCKHAHVKECLRNPCLNGGRCAAVKKLQVCGCPQNYRGEFCETDLSELCYQKNDASYRGPADKTISGMDCLPWTLNIVQLELSVHFKNHQQSLGLGRHTFCRNPDNDTQPWCYVLKEHQLSWEYCSIPQCNGTQNSEQVPSTPNKEEEKLEEGSNLLGDCGKRYKKSPSLNARIVGGLVALPASHPYIAAIYMGTKFCGGSLIASCWVVTAAHCLQDRPDVSQITVVLGQSNYNRSSADSAEFEVLGYTLHEQYSSFTFQHDIALLHLRARSDGQCVVFSRFIMPVCLPSTSDPISPGTPCEIAGWGYTYEGAEYHSDYLQEAMVPILSQELCKSPELHGSHLGDSMLCAGYPEGGTDACQGDSGGPLVCEDGEKMVLHGVVSWGVGCALENKPGVYTNVTSYIDWIKMKIH</sequence>
<dbReference type="InterPro" id="IPR009003">
    <property type="entry name" value="Peptidase_S1_PA"/>
</dbReference>
<keyword evidence="18" id="KW-0280">Fibrinolysis</keyword>
<dbReference type="SMART" id="SM00181">
    <property type="entry name" value="EGF"/>
    <property type="match status" value="2"/>
</dbReference>
<evidence type="ECO:0000256" key="17">
    <source>
        <dbReference type="ARBA" id="ARBA00023180"/>
    </source>
</evidence>
<dbReference type="InterPro" id="IPR000562">
    <property type="entry name" value="FN_type2_dom"/>
</dbReference>
<dbReference type="Gene3D" id="2.40.10.10">
    <property type="entry name" value="Trypsin-like serine proteases"/>
    <property type="match status" value="1"/>
</dbReference>
<evidence type="ECO:0000256" key="3">
    <source>
        <dbReference type="ARBA" id="ARBA00022490"/>
    </source>
</evidence>
<evidence type="ECO:0000256" key="14">
    <source>
        <dbReference type="ARBA" id="ARBA00023084"/>
    </source>
</evidence>
<feature type="domain" description="Kringle" evidence="30">
    <location>
        <begin position="181"/>
        <end position="263"/>
    </location>
</feature>
<dbReference type="PRINTS" id="PR00722">
    <property type="entry name" value="CHYMOTRYPSIN"/>
</dbReference>
<keyword evidence="4" id="KW-0964">Secreted</keyword>
<dbReference type="FunFam" id="2.40.20.10:FF:000016">
    <property type="entry name" value="Coagulation factor XII"/>
    <property type="match status" value="1"/>
</dbReference>
<dbReference type="InterPro" id="IPR000083">
    <property type="entry name" value="Fibronectin_type1"/>
</dbReference>
<dbReference type="FunFam" id="2.10.25.10:FF:000425">
    <property type="entry name" value="Eyes shut homolog"/>
    <property type="match status" value="1"/>
</dbReference>
<dbReference type="GO" id="GO:0007596">
    <property type="term" value="P:blood coagulation"/>
    <property type="evidence" value="ECO:0007669"/>
    <property type="project" value="UniProtKB-KW"/>
</dbReference>
<proteinExistence type="predicted"/>
<dbReference type="PROSITE" id="PS50026">
    <property type="entry name" value="EGF_3"/>
    <property type="match status" value="2"/>
</dbReference>
<dbReference type="PANTHER" id="PTHR24264">
    <property type="entry name" value="TRYPSIN-RELATED"/>
    <property type="match status" value="1"/>
</dbReference>
<dbReference type="SUPFAM" id="SSF50494">
    <property type="entry name" value="Trypsin-like serine proteases"/>
    <property type="match status" value="1"/>
</dbReference>
<protein>
    <recommendedName>
        <fullName evidence="22">Coagulation factor XII</fullName>
        <ecNumber evidence="21">3.4.21.38</ecNumber>
    </recommendedName>
    <alternativeName>
        <fullName evidence="23">Hageman factor</fullName>
    </alternativeName>
</protein>
<dbReference type="InterPro" id="IPR000001">
    <property type="entry name" value="Kringle"/>
</dbReference>
<comment type="catalytic activity">
    <reaction evidence="19">
        <text>Selective cleavage of Arg-|-Ile bonds in factor VII to form factor VIIa and factor XI to form factor XIa.</text>
        <dbReference type="EC" id="3.4.21.38"/>
    </reaction>
</comment>
<evidence type="ECO:0000256" key="19">
    <source>
        <dbReference type="ARBA" id="ARBA00036304"/>
    </source>
</evidence>
<keyword evidence="14" id="KW-0094">Blood coagulation</keyword>
<dbReference type="Gene3D" id="2.10.25.10">
    <property type="entry name" value="Laminin"/>
    <property type="match status" value="2"/>
</dbReference>
<keyword evidence="13" id="KW-0106">Calcium</keyword>
<dbReference type="GeneID" id="117351817"/>
<keyword evidence="8" id="KW-0356">Hemostasis</keyword>
<evidence type="ECO:0000256" key="6">
    <source>
        <dbReference type="ARBA" id="ARBA00022572"/>
    </source>
</evidence>
<evidence type="ECO:0000256" key="28">
    <source>
        <dbReference type="RuleBase" id="RU363034"/>
    </source>
</evidence>
<comment type="function">
    <text evidence="20">Factor XII is a serum glycoprotein that participates in the initiation of blood coagulation, fibrinolysis, and the generation of bradykinin and angiotensin. Prekallikrein is cleaved by factor XII to form kallikrein, which then cleaves factor XII first to alpha-factor XIIa and then trypsin cleaves it to beta-factor XIIa. Alpha-factor XIIa activates factor XI to factor XIa.</text>
</comment>
<dbReference type="Pfam" id="PF00089">
    <property type="entry name" value="Trypsin"/>
    <property type="match status" value="1"/>
</dbReference>
<dbReference type="InterPro" id="IPR001254">
    <property type="entry name" value="Trypsin_dom"/>
</dbReference>
<dbReference type="PROSITE" id="PS00023">
    <property type="entry name" value="FN2_1"/>
    <property type="match status" value="1"/>
</dbReference>
<evidence type="ECO:0000256" key="24">
    <source>
        <dbReference type="PIRSR" id="PIRSR001143-1"/>
    </source>
</evidence>
<evidence type="ECO:0000256" key="7">
    <source>
        <dbReference type="ARBA" id="ARBA00022670"/>
    </source>
</evidence>
<evidence type="ECO:0000256" key="25">
    <source>
        <dbReference type="PROSITE-ProRule" id="PRU00076"/>
    </source>
</evidence>
<dbReference type="CTD" id="2161"/>
<dbReference type="GO" id="GO:0005791">
    <property type="term" value="C:rough endoplasmic reticulum"/>
    <property type="evidence" value="ECO:0007669"/>
    <property type="project" value="TreeGrafter"/>
</dbReference>
<evidence type="ECO:0000256" key="22">
    <source>
        <dbReference type="ARBA" id="ARBA00039367"/>
    </source>
</evidence>
<name>A0A6P8Q9J2_GEOSA</name>
<dbReference type="InterPro" id="IPR018056">
    <property type="entry name" value="Kringle_CS"/>
</dbReference>